<proteinExistence type="predicted"/>
<reference evidence="1 2" key="1">
    <citation type="submission" date="2023-08" db="EMBL/GenBank/DDBJ databases">
        <title>Rhodoferax potami sp. nov. and Rhodoferax mekongensis sp. nov., isolated from the Mekong River in Thailand.</title>
        <authorList>
            <person name="Kitikhun S."/>
            <person name="Charoenyingcharoen P."/>
            <person name="Siriarchawattana P."/>
            <person name="Likhitrattanapisal S."/>
            <person name="Nilsakha T."/>
            <person name="Chanpet A."/>
            <person name="Rattanawaree P."/>
            <person name="Ingsriswang S."/>
        </authorList>
    </citation>
    <scope>NUCLEOTIDE SEQUENCE [LARGE SCALE GENOMIC DNA]</scope>
    <source>
        <strain evidence="1 2">TBRC 17660</strain>
    </source>
</reference>
<keyword evidence="2" id="KW-1185">Reference proteome</keyword>
<evidence type="ECO:0008006" key="3">
    <source>
        <dbReference type="Google" id="ProtNLM"/>
    </source>
</evidence>
<comment type="caution">
    <text evidence="1">The sequence shown here is derived from an EMBL/GenBank/DDBJ whole genome shotgun (WGS) entry which is preliminary data.</text>
</comment>
<evidence type="ECO:0000313" key="2">
    <source>
        <dbReference type="Proteomes" id="UP001321700"/>
    </source>
</evidence>
<gene>
    <name evidence="1" type="ORF">RAE19_18815</name>
</gene>
<organism evidence="1 2">
    <name type="scientific">Rhodoferax potami</name>
    <dbReference type="NCBI Taxonomy" id="3068338"/>
    <lineage>
        <taxon>Bacteria</taxon>
        <taxon>Pseudomonadati</taxon>
        <taxon>Pseudomonadota</taxon>
        <taxon>Betaproteobacteria</taxon>
        <taxon>Burkholderiales</taxon>
        <taxon>Comamonadaceae</taxon>
        <taxon>Rhodoferax</taxon>
    </lineage>
</organism>
<accession>A0ABU3KTC8</accession>
<protein>
    <recommendedName>
        <fullName evidence="3">CdiI immunity protein domain-containing protein</fullName>
    </recommendedName>
</protein>
<name>A0ABU3KTC8_9BURK</name>
<dbReference type="EMBL" id="JAVBIK010000003">
    <property type="protein sequence ID" value="MDT7520701.1"/>
    <property type="molecule type" value="Genomic_DNA"/>
</dbReference>
<evidence type="ECO:0000313" key="1">
    <source>
        <dbReference type="EMBL" id="MDT7520701.1"/>
    </source>
</evidence>
<sequence>MWAFSITVWFPTVQVALQTLVSDFGSKEYMRDRDHGQAMTEMYKNDPAFAVLSLQQAVADGTLSDIYLLAQHLPCREKLFEVLAAYGPSFALTDADRVTLYSRLVELQLL</sequence>
<dbReference type="RefSeq" id="WP_313876374.1">
    <property type="nucleotide sequence ID" value="NZ_JAVBIK010000003.1"/>
</dbReference>
<dbReference type="Proteomes" id="UP001321700">
    <property type="component" value="Unassembled WGS sequence"/>
</dbReference>